<evidence type="ECO:0000313" key="3">
    <source>
        <dbReference type="EMBL" id="ADI14957.1"/>
    </source>
</evidence>
<dbReference type="InterPro" id="IPR051450">
    <property type="entry name" value="Gfo/Idh/MocA_Oxidoreductases"/>
</dbReference>
<reference evidence="3 4" key="2">
    <citation type="journal article" date="2011" name="Stand. Genomic Sci.">
        <title>Complete genome sequence of Truepera radiovictrix type strain (RQ-24).</title>
        <authorList>
            <person name="Ivanova N."/>
            <person name="Rohde C."/>
            <person name="Munk C."/>
            <person name="Nolan M."/>
            <person name="Lucas S."/>
            <person name="Del Rio T.G."/>
            <person name="Tice H."/>
            <person name="Deshpande S."/>
            <person name="Cheng J.F."/>
            <person name="Tapia R."/>
            <person name="Han C."/>
            <person name="Goodwin L."/>
            <person name="Pitluck S."/>
            <person name="Liolios K."/>
            <person name="Mavromatis K."/>
            <person name="Mikhailova N."/>
            <person name="Pati A."/>
            <person name="Chen A."/>
            <person name="Palaniappan K."/>
            <person name="Land M."/>
            <person name="Hauser L."/>
            <person name="Chang Y.J."/>
            <person name="Jeffries C.D."/>
            <person name="Brambilla E."/>
            <person name="Rohde M."/>
            <person name="Goker M."/>
            <person name="Tindall B.J."/>
            <person name="Woyke T."/>
            <person name="Bristow J."/>
            <person name="Eisen J.A."/>
            <person name="Markowitz V."/>
            <person name="Hugenholtz P."/>
            <person name="Kyrpides N.C."/>
            <person name="Klenk H.P."/>
            <person name="Lapidus A."/>
        </authorList>
    </citation>
    <scope>NUCLEOTIDE SEQUENCE [LARGE SCALE GENOMIC DNA]</scope>
    <source>
        <strain evidence="4">DSM 17093 / CIP 108686 / LMG 22925 / RQ-24</strain>
    </source>
</reference>
<dbReference type="Gene3D" id="3.40.50.720">
    <property type="entry name" value="NAD(P)-binding Rossmann-like Domain"/>
    <property type="match status" value="1"/>
</dbReference>
<dbReference type="HOGENOM" id="CLU_052304_0_0_0"/>
<dbReference type="InterPro" id="IPR004104">
    <property type="entry name" value="Gfo/Idh/MocA-like_OxRdtase_C"/>
</dbReference>
<accession>D7CQH3</accession>
<feature type="domain" description="Gfo/Idh/MocA-like oxidoreductase C-terminal" evidence="2">
    <location>
        <begin position="146"/>
        <end position="371"/>
    </location>
</feature>
<dbReference type="STRING" id="649638.Trad_1841"/>
<dbReference type="KEGG" id="tra:Trad_1841"/>
<dbReference type="PANTHER" id="PTHR43377:SF2">
    <property type="entry name" value="BINDING ROSSMANN FOLD OXIDOREDUCTASE, PUTATIVE (AFU_ORTHOLOGUE AFUA_4G00560)-RELATED"/>
    <property type="match status" value="1"/>
</dbReference>
<organism evidence="3 4">
    <name type="scientific">Truepera radiovictrix (strain DSM 17093 / CIP 108686 / LMG 22925 / RQ-24)</name>
    <dbReference type="NCBI Taxonomy" id="649638"/>
    <lineage>
        <taxon>Bacteria</taxon>
        <taxon>Thermotogati</taxon>
        <taxon>Deinococcota</taxon>
        <taxon>Deinococci</taxon>
        <taxon>Trueperales</taxon>
        <taxon>Trueperaceae</taxon>
        <taxon>Truepera</taxon>
    </lineage>
</organism>
<dbReference type="PANTHER" id="PTHR43377">
    <property type="entry name" value="BILIVERDIN REDUCTASE A"/>
    <property type="match status" value="1"/>
</dbReference>
<dbReference type="Pfam" id="PF02894">
    <property type="entry name" value="GFO_IDH_MocA_C"/>
    <property type="match status" value="1"/>
</dbReference>
<dbReference type="Pfam" id="PF01408">
    <property type="entry name" value="GFO_IDH_MocA"/>
    <property type="match status" value="1"/>
</dbReference>
<dbReference type="GO" id="GO:0000166">
    <property type="term" value="F:nucleotide binding"/>
    <property type="evidence" value="ECO:0007669"/>
    <property type="project" value="InterPro"/>
</dbReference>
<dbReference type="Proteomes" id="UP000000379">
    <property type="component" value="Chromosome"/>
</dbReference>
<dbReference type="EMBL" id="CP002049">
    <property type="protein sequence ID" value="ADI14957.1"/>
    <property type="molecule type" value="Genomic_DNA"/>
</dbReference>
<dbReference type="AlphaFoldDB" id="D7CQH3"/>
<keyword evidence="4" id="KW-1185">Reference proteome</keyword>
<dbReference type="Gene3D" id="3.30.360.10">
    <property type="entry name" value="Dihydrodipicolinate Reductase, domain 2"/>
    <property type="match status" value="1"/>
</dbReference>
<reference evidence="4" key="1">
    <citation type="submission" date="2010-05" db="EMBL/GenBank/DDBJ databases">
        <title>The complete genome of Truepera radiovictris DSM 17093.</title>
        <authorList>
            <consortium name="US DOE Joint Genome Institute (JGI-PGF)"/>
            <person name="Lucas S."/>
            <person name="Copeland A."/>
            <person name="Lapidus A."/>
            <person name="Glavina del Rio T."/>
            <person name="Dalin E."/>
            <person name="Tice H."/>
            <person name="Bruce D."/>
            <person name="Goodwin L."/>
            <person name="Pitluck S."/>
            <person name="Kyrpides N."/>
            <person name="Mavromatis K."/>
            <person name="Ovchinnikova G."/>
            <person name="Munk A.C."/>
            <person name="Detter J.C."/>
            <person name="Han C."/>
            <person name="Tapia R."/>
            <person name="Land M."/>
            <person name="Hauser L."/>
            <person name="Markowitz V."/>
            <person name="Cheng J.-F."/>
            <person name="Hugenholtz P."/>
            <person name="Woyke T."/>
            <person name="Wu D."/>
            <person name="Tindall B."/>
            <person name="Pomrenke H.G."/>
            <person name="Brambilla E."/>
            <person name="Klenk H.-P."/>
            <person name="Eisen J.A."/>
        </authorList>
    </citation>
    <scope>NUCLEOTIDE SEQUENCE [LARGE SCALE GENOMIC DNA]</scope>
    <source>
        <strain evidence="4">DSM 17093 / CIP 108686 / LMG 22925 / RQ-24</strain>
    </source>
</reference>
<protein>
    <submittedName>
        <fullName evidence="3">Oxidoreductase domain protein</fullName>
    </submittedName>
</protein>
<dbReference type="InterPro" id="IPR000683">
    <property type="entry name" value="Gfo/Idh/MocA-like_OxRdtase_N"/>
</dbReference>
<dbReference type="SUPFAM" id="SSF51735">
    <property type="entry name" value="NAD(P)-binding Rossmann-fold domains"/>
    <property type="match status" value="1"/>
</dbReference>
<feature type="domain" description="Gfo/Idh/MocA-like oxidoreductase N-terminal" evidence="1">
    <location>
        <begin position="7"/>
        <end position="134"/>
    </location>
</feature>
<sequence>MQTSKRRYALVGTGARAGMYIGSLLDRHAEVGEVVAFCDPNGTRMAFYQRQVRDKTGQTPPAYHPRDFDRLLAEVRPDTVIVTSIDRTHHHYIIRALEAGSDAITEKPMTTTAEKCQAIIGAVRRTGRALTVTFNYRYSPRNAKVKELIQSGEIGEVLSVHFEWLLDTRHGADYFRRWHRDKRNSGGLMVHKASHHFDLVNWWLGDVPEMVFAMGGLRFYGRDNAEARGVEHFYSRAYGSEAAKCDPFAIDLAADPELRALYLDAEHEDGYFRDQSVFGDGISIEDTMAVLVRYEGGAVMSYSLNAHCPWEGYRVMLNGTKGRLEVDVVERSYVSGSVGDHKTLEQHHVEVDPSYGRGERAERPTLLLQKHWERAQAVPFEEGRGGHGGGDVRLLDDLFFGASDDPLGRAAGYLDGARSVLTGVAANQSLATGLPVNIGDLVKW</sequence>
<name>D7CQH3_TRURR</name>
<evidence type="ECO:0000259" key="1">
    <source>
        <dbReference type="Pfam" id="PF01408"/>
    </source>
</evidence>
<dbReference type="InterPro" id="IPR036291">
    <property type="entry name" value="NAD(P)-bd_dom_sf"/>
</dbReference>
<proteinExistence type="predicted"/>
<dbReference type="eggNOG" id="COG0673">
    <property type="taxonomic scope" value="Bacteria"/>
</dbReference>
<dbReference type="SUPFAM" id="SSF55347">
    <property type="entry name" value="Glyceraldehyde-3-phosphate dehydrogenase-like, C-terminal domain"/>
    <property type="match status" value="1"/>
</dbReference>
<evidence type="ECO:0000259" key="2">
    <source>
        <dbReference type="Pfam" id="PF02894"/>
    </source>
</evidence>
<evidence type="ECO:0000313" key="4">
    <source>
        <dbReference type="Proteomes" id="UP000000379"/>
    </source>
</evidence>
<gene>
    <name evidence="3" type="ordered locus">Trad_1841</name>
</gene>